<protein>
    <submittedName>
        <fullName evidence="11">Stearoyl-CoA 9-desaturase</fullName>
    </submittedName>
</protein>
<organism evidence="11 12">
    <name type="scientific">Tsukamurella pseudospumae</name>
    <dbReference type="NCBI Taxonomy" id="239498"/>
    <lineage>
        <taxon>Bacteria</taxon>
        <taxon>Bacillati</taxon>
        <taxon>Actinomycetota</taxon>
        <taxon>Actinomycetes</taxon>
        <taxon>Mycobacteriales</taxon>
        <taxon>Tsukamurellaceae</taxon>
        <taxon>Tsukamurella</taxon>
    </lineage>
</organism>
<evidence type="ECO:0000313" key="12">
    <source>
        <dbReference type="Proteomes" id="UP000070409"/>
    </source>
</evidence>
<dbReference type="RefSeq" id="WP_068743792.1">
    <property type="nucleotide sequence ID" value="NZ_LSRE01000002.1"/>
</dbReference>
<dbReference type="InterPro" id="IPR012675">
    <property type="entry name" value="Beta-grasp_dom_sf"/>
</dbReference>
<evidence type="ECO:0000259" key="9">
    <source>
        <dbReference type="PROSITE" id="PS51085"/>
    </source>
</evidence>
<dbReference type="Pfam" id="PF00970">
    <property type="entry name" value="FAD_binding_6"/>
    <property type="match status" value="1"/>
</dbReference>
<dbReference type="PROSITE" id="PS51085">
    <property type="entry name" value="2FE2S_FER_2"/>
    <property type="match status" value="1"/>
</dbReference>
<dbReference type="Pfam" id="PF00175">
    <property type="entry name" value="NAD_binding_1"/>
    <property type="match status" value="1"/>
</dbReference>
<dbReference type="InterPro" id="IPR001709">
    <property type="entry name" value="Flavoprot_Pyr_Nucl_cyt_Rdtase"/>
</dbReference>
<dbReference type="InterPro" id="IPR017938">
    <property type="entry name" value="Riboflavin_synthase-like_b-brl"/>
</dbReference>
<proteinExistence type="predicted"/>
<keyword evidence="6" id="KW-0560">Oxidoreductase</keyword>
<dbReference type="SUPFAM" id="SSF63380">
    <property type="entry name" value="Riboflavin synthase domain-like"/>
    <property type="match status" value="1"/>
</dbReference>
<evidence type="ECO:0000256" key="2">
    <source>
        <dbReference type="ARBA" id="ARBA00022630"/>
    </source>
</evidence>
<dbReference type="PANTHER" id="PTHR47354:SF6">
    <property type="entry name" value="NADH OXIDOREDUCTASE HCR"/>
    <property type="match status" value="1"/>
</dbReference>
<evidence type="ECO:0000259" key="10">
    <source>
        <dbReference type="PROSITE" id="PS51384"/>
    </source>
</evidence>
<keyword evidence="2" id="KW-0285">Flavoprotein</keyword>
<dbReference type="Gene3D" id="3.40.50.80">
    <property type="entry name" value="Nucleotide-binding domain of ferredoxin-NADP reductase (FNR) module"/>
    <property type="match status" value="1"/>
</dbReference>
<keyword evidence="3" id="KW-0001">2Fe-2S</keyword>
<feature type="domain" description="2Fe-2S ferredoxin-type" evidence="9">
    <location>
        <begin position="300"/>
        <end position="381"/>
    </location>
</feature>
<evidence type="ECO:0000256" key="8">
    <source>
        <dbReference type="ARBA" id="ARBA00023014"/>
    </source>
</evidence>
<evidence type="ECO:0000313" key="11">
    <source>
        <dbReference type="EMBL" id="KXP01005.1"/>
    </source>
</evidence>
<evidence type="ECO:0000256" key="6">
    <source>
        <dbReference type="ARBA" id="ARBA00023002"/>
    </source>
</evidence>
<dbReference type="Gene3D" id="3.10.20.30">
    <property type="match status" value="1"/>
</dbReference>
<keyword evidence="12" id="KW-1185">Reference proteome</keyword>
<gene>
    <name evidence="11" type="ORF">AXK61_13515</name>
</gene>
<dbReference type="InterPro" id="IPR050415">
    <property type="entry name" value="MRET"/>
</dbReference>
<dbReference type="InterPro" id="IPR039261">
    <property type="entry name" value="FNR_nucleotide-bd"/>
</dbReference>
<evidence type="ECO:0000256" key="7">
    <source>
        <dbReference type="ARBA" id="ARBA00023004"/>
    </source>
</evidence>
<comment type="cofactor">
    <cofactor evidence="1">
        <name>FAD</name>
        <dbReference type="ChEBI" id="CHEBI:57692"/>
    </cofactor>
</comment>
<sequence length="381" mass="41764">MSNRFRALRDWLESPAKDVSAEHPRTNLVRGAVARLTTPLLPDDYLHLINPLWSARELRGKIVRVQQETDESVTLTIETGWGFNTKYEAGQYVGIGVLVDGKWTWRSYSLTSVPDMGHGRGPREVSITVKAMNEGFLSNHLVTGVTEGTIVRLQAPSGDFTLPNPLPHKVLFLTAGSGITPVMAMLRTLERRGIPASTDIVAVHSAPNADATLFRDELEAFDANHDNVSVQLRYTRDAGRLTPANIGEVVPDWQERQTWICGPGVFLNDMEKGWKDRGIESRLHQERFTVERADVSASGGEVTFLKAGRTTDVDGATTLLEAGEAAGVQMPFGCRMGICQTCVVQLADGQVRDLRSGDLHTEGERIQTCISVAVGDCTLDV</sequence>
<dbReference type="PANTHER" id="PTHR47354">
    <property type="entry name" value="NADH OXIDOREDUCTASE HCR"/>
    <property type="match status" value="1"/>
</dbReference>
<dbReference type="EMBL" id="LSRE01000002">
    <property type="protein sequence ID" value="KXP01005.1"/>
    <property type="molecule type" value="Genomic_DNA"/>
</dbReference>
<dbReference type="InterPro" id="IPR036010">
    <property type="entry name" value="2Fe-2S_ferredoxin-like_sf"/>
</dbReference>
<dbReference type="InterPro" id="IPR008333">
    <property type="entry name" value="Cbr1-like_FAD-bd_dom"/>
</dbReference>
<dbReference type="InterPro" id="IPR001433">
    <property type="entry name" value="OxRdtase_FAD/NAD-bd"/>
</dbReference>
<dbReference type="SUPFAM" id="SSF52343">
    <property type="entry name" value="Ferredoxin reductase-like, C-terminal NADP-linked domain"/>
    <property type="match status" value="1"/>
</dbReference>
<keyword evidence="4" id="KW-0479">Metal-binding</keyword>
<evidence type="ECO:0000256" key="3">
    <source>
        <dbReference type="ARBA" id="ARBA00022714"/>
    </source>
</evidence>
<reference evidence="11 12" key="1">
    <citation type="submission" date="2016-02" db="EMBL/GenBank/DDBJ databases">
        <authorList>
            <person name="Teng J.L."/>
            <person name="Tang Y."/>
            <person name="Huang Y."/>
            <person name="Guo F."/>
            <person name="Wei W."/>
            <person name="Chen J.H."/>
            <person name="Wong S.Y."/>
            <person name="Lau S.K."/>
            <person name="Woo P.C."/>
        </authorList>
    </citation>
    <scope>NUCLEOTIDE SEQUENCE [LARGE SCALE GENOMIC DNA]</scope>
    <source>
        <strain evidence="11 12">JCM 13375</strain>
    </source>
</reference>
<dbReference type="Proteomes" id="UP000070409">
    <property type="component" value="Unassembled WGS sequence"/>
</dbReference>
<dbReference type="SUPFAM" id="SSF54292">
    <property type="entry name" value="2Fe-2S ferredoxin-like"/>
    <property type="match status" value="1"/>
</dbReference>
<keyword evidence="8" id="KW-0411">Iron-sulfur</keyword>
<dbReference type="PRINTS" id="PR00410">
    <property type="entry name" value="PHEHYDRXLASE"/>
</dbReference>
<dbReference type="PROSITE" id="PS51384">
    <property type="entry name" value="FAD_FR"/>
    <property type="match status" value="1"/>
</dbReference>
<dbReference type="PRINTS" id="PR00371">
    <property type="entry name" value="FPNCR"/>
</dbReference>
<dbReference type="Pfam" id="PF00111">
    <property type="entry name" value="Fer2"/>
    <property type="match status" value="1"/>
</dbReference>
<accession>A0A137ZS63</accession>
<dbReference type="Gene3D" id="2.40.30.10">
    <property type="entry name" value="Translation factors"/>
    <property type="match status" value="1"/>
</dbReference>
<keyword evidence="5" id="KW-0274">FAD</keyword>
<name>A0A137ZS63_9ACTN</name>
<keyword evidence="7" id="KW-0408">Iron</keyword>
<evidence type="ECO:0000256" key="4">
    <source>
        <dbReference type="ARBA" id="ARBA00022723"/>
    </source>
</evidence>
<dbReference type="CDD" id="cd00207">
    <property type="entry name" value="fer2"/>
    <property type="match status" value="1"/>
</dbReference>
<comment type="caution">
    <text evidence="11">The sequence shown here is derived from an EMBL/GenBank/DDBJ whole genome shotgun (WGS) entry which is preliminary data.</text>
</comment>
<dbReference type="InterPro" id="IPR001041">
    <property type="entry name" value="2Fe-2S_ferredoxin-type"/>
</dbReference>
<dbReference type="InterPro" id="IPR017927">
    <property type="entry name" value="FAD-bd_FR_type"/>
</dbReference>
<dbReference type="CDD" id="cd06216">
    <property type="entry name" value="FNR_iron_sulfur_binding_2"/>
    <property type="match status" value="1"/>
</dbReference>
<evidence type="ECO:0000256" key="5">
    <source>
        <dbReference type="ARBA" id="ARBA00022827"/>
    </source>
</evidence>
<feature type="domain" description="FAD-binding FR-type" evidence="10">
    <location>
        <begin position="55"/>
        <end position="163"/>
    </location>
</feature>
<evidence type="ECO:0000256" key="1">
    <source>
        <dbReference type="ARBA" id="ARBA00001974"/>
    </source>
</evidence>